<dbReference type="GO" id="GO:0004222">
    <property type="term" value="F:metalloendopeptidase activity"/>
    <property type="evidence" value="ECO:0007669"/>
    <property type="project" value="TreeGrafter"/>
</dbReference>
<dbReference type="RefSeq" id="WP_138192237.1">
    <property type="nucleotide sequence ID" value="NZ_VBWP01000012.1"/>
</dbReference>
<dbReference type="CDD" id="cd12797">
    <property type="entry name" value="M23_peptidase"/>
    <property type="match status" value="1"/>
</dbReference>
<name>A0A5R8Q7F9_9FIRM</name>
<sequence length="256" mass="28098">MPQIYSKAHKKQVAFTGAFDNRTWGNGVKDWVGMYGYSMSAIPAPYQGHGGIDVVGGDGAAIYAVTGGEVVHAGHNGNAGIEVRIWTGSQMHRYLHLSRAEVSVGAKVSEGFRIGAEGSSGGDYPVHLHFEVWRSNNSKDKIDPYNILQQGGSGTGGSDGENVTEIEYVTDISKWDKNSTKLGIYLGSMFRIKAGQPMFSDQGCKTQITTTRLDGKTFNAVTWLDEWVSPVHLYKNTMKVLVTDQLGKQWLCWMRL</sequence>
<dbReference type="OrthoDB" id="9810477at2"/>
<dbReference type="AlphaFoldDB" id="A0A5R8Q7F9"/>
<evidence type="ECO:0000313" key="3">
    <source>
        <dbReference type="Proteomes" id="UP000306912"/>
    </source>
</evidence>
<dbReference type="PANTHER" id="PTHR21666">
    <property type="entry name" value="PEPTIDASE-RELATED"/>
    <property type="match status" value="1"/>
</dbReference>
<dbReference type="InParanoid" id="A0A5R8Q7F9"/>
<protein>
    <submittedName>
        <fullName evidence="2">M23 family metallopeptidase</fullName>
    </submittedName>
</protein>
<comment type="caution">
    <text evidence="2">The sequence shown here is derived from an EMBL/GenBank/DDBJ whole genome shotgun (WGS) entry which is preliminary data.</text>
</comment>
<dbReference type="EMBL" id="VBWP01000012">
    <property type="protein sequence ID" value="TLG71361.1"/>
    <property type="molecule type" value="Genomic_DNA"/>
</dbReference>
<reference evidence="2 3" key="1">
    <citation type="submission" date="2019-05" db="EMBL/GenBank/DDBJ databases">
        <title>Culicoidintestinum kansasii gen. nov., sp. nov. from the gastrointestinal tract of the biting midge, Culicoides sonorensis.</title>
        <authorList>
            <person name="Neupane S."/>
            <person name="Ghosh A."/>
            <person name="Gunther S."/>
            <person name="Martin K."/>
            <person name="Zurek L."/>
        </authorList>
    </citation>
    <scope>NUCLEOTIDE SEQUENCE [LARGE SCALE GENOMIC DNA]</scope>
    <source>
        <strain evidence="2 3">CS-1</strain>
    </source>
</reference>
<proteinExistence type="predicted"/>
<evidence type="ECO:0000259" key="1">
    <source>
        <dbReference type="Pfam" id="PF01551"/>
    </source>
</evidence>
<dbReference type="InterPro" id="IPR011055">
    <property type="entry name" value="Dup_hybrid_motif"/>
</dbReference>
<dbReference type="InterPro" id="IPR016047">
    <property type="entry name" value="M23ase_b-sheet_dom"/>
</dbReference>
<keyword evidence="3" id="KW-1185">Reference proteome</keyword>
<organism evidence="2 3">
    <name type="scientific">Culicoidibacter larvae</name>
    <dbReference type="NCBI Taxonomy" id="2579976"/>
    <lineage>
        <taxon>Bacteria</taxon>
        <taxon>Bacillati</taxon>
        <taxon>Bacillota</taxon>
        <taxon>Culicoidibacteria</taxon>
        <taxon>Culicoidibacterales</taxon>
        <taxon>Culicoidibacteraceae</taxon>
        <taxon>Culicoidibacter</taxon>
    </lineage>
</organism>
<accession>A0A5R8Q7F9</accession>
<dbReference type="InterPro" id="IPR050570">
    <property type="entry name" value="Cell_wall_metabolism_enzyme"/>
</dbReference>
<dbReference type="SUPFAM" id="SSF51261">
    <property type="entry name" value="Duplicated hybrid motif"/>
    <property type="match status" value="1"/>
</dbReference>
<evidence type="ECO:0000313" key="2">
    <source>
        <dbReference type="EMBL" id="TLG71361.1"/>
    </source>
</evidence>
<dbReference type="PANTHER" id="PTHR21666:SF270">
    <property type="entry name" value="MUREIN HYDROLASE ACTIVATOR ENVC"/>
    <property type="match status" value="1"/>
</dbReference>
<gene>
    <name evidence="2" type="ORF">FEZ08_10730</name>
</gene>
<dbReference type="Proteomes" id="UP000306912">
    <property type="component" value="Unassembled WGS sequence"/>
</dbReference>
<dbReference type="Pfam" id="PF01551">
    <property type="entry name" value="Peptidase_M23"/>
    <property type="match status" value="1"/>
</dbReference>
<feature type="domain" description="M23ase beta-sheet core" evidence="1">
    <location>
        <begin position="48"/>
        <end position="138"/>
    </location>
</feature>
<dbReference type="Gene3D" id="2.70.70.10">
    <property type="entry name" value="Glucose Permease (Domain IIA)"/>
    <property type="match status" value="1"/>
</dbReference>